<evidence type="ECO:0000313" key="6">
    <source>
        <dbReference type="Proteomes" id="UP001597052"/>
    </source>
</evidence>
<dbReference type="InterPro" id="IPR044068">
    <property type="entry name" value="CB"/>
</dbReference>
<dbReference type="SUPFAM" id="SSF56349">
    <property type="entry name" value="DNA breaking-rejoining enzymes"/>
    <property type="match status" value="1"/>
</dbReference>
<gene>
    <name evidence="5" type="ORF">ACFSBW_06175</name>
</gene>
<keyword evidence="1 3" id="KW-0238">DNA-binding</keyword>
<sequence>MSELDPISPPEAIDLYLEHRRPEVAKTTLQNHEYRLSRFREWADEHDLENMNDLTGRKLHQYRTWRSEGIKRVTLVNELRTLQMFLEFCAAIDAVEEGLREQVLIPTLEPGDEASDVELHTDRAEEILKYLKRFHYASRKHVVFALLWHTGIRLGTLQSIDLEDFHPDDRCIDIRHRPDEETPLKNKDAAERSISVSKQYCEIIQDSVDHIENLTTSSSRC</sequence>
<reference evidence="5 6" key="1">
    <citation type="journal article" date="2019" name="Int. J. Syst. Evol. Microbiol.">
        <title>The Global Catalogue of Microorganisms (GCM) 10K type strain sequencing project: providing services to taxonomists for standard genome sequencing and annotation.</title>
        <authorList>
            <consortium name="The Broad Institute Genomics Platform"/>
            <consortium name="The Broad Institute Genome Sequencing Center for Infectious Disease"/>
            <person name="Wu L."/>
            <person name="Ma J."/>
        </authorList>
    </citation>
    <scope>NUCLEOTIDE SEQUENCE [LARGE SCALE GENOMIC DNA]</scope>
    <source>
        <strain evidence="5 6">CGMCC 1.10593</strain>
    </source>
</reference>
<accession>A0ABD6D5H5</accession>
<comment type="caution">
    <text evidence="5">The sequence shown here is derived from an EMBL/GenBank/DDBJ whole genome shotgun (WGS) entry which is preliminary data.</text>
</comment>
<dbReference type="AlphaFoldDB" id="A0ABD6D5H5"/>
<dbReference type="InterPro" id="IPR004107">
    <property type="entry name" value="Integrase_SAM-like_N"/>
</dbReference>
<protein>
    <submittedName>
        <fullName evidence="5">Tyrosine-type recombinase/integrase</fullName>
    </submittedName>
</protein>
<dbReference type="PROSITE" id="PS51900">
    <property type="entry name" value="CB"/>
    <property type="match status" value="1"/>
</dbReference>
<feature type="domain" description="Core-binding (CB)" evidence="4">
    <location>
        <begin position="7"/>
        <end position="90"/>
    </location>
</feature>
<keyword evidence="2" id="KW-0233">DNA recombination</keyword>
<dbReference type="EMBL" id="JBHUDM010000001">
    <property type="protein sequence ID" value="MFD1641460.1"/>
    <property type="molecule type" value="Genomic_DNA"/>
</dbReference>
<organism evidence="5 6">
    <name type="scientific">Halohasta litorea</name>
    <dbReference type="NCBI Taxonomy" id="869891"/>
    <lineage>
        <taxon>Archaea</taxon>
        <taxon>Methanobacteriati</taxon>
        <taxon>Methanobacteriota</taxon>
        <taxon>Stenosarchaea group</taxon>
        <taxon>Halobacteria</taxon>
        <taxon>Halobacteriales</taxon>
        <taxon>Haloferacaceae</taxon>
        <taxon>Halohasta</taxon>
    </lineage>
</organism>
<evidence type="ECO:0000256" key="3">
    <source>
        <dbReference type="PROSITE-ProRule" id="PRU01248"/>
    </source>
</evidence>
<dbReference type="GO" id="GO:0003677">
    <property type="term" value="F:DNA binding"/>
    <property type="evidence" value="ECO:0007669"/>
    <property type="project" value="UniProtKB-UniRule"/>
</dbReference>
<dbReference type="InterPro" id="IPR013762">
    <property type="entry name" value="Integrase-like_cat_sf"/>
</dbReference>
<dbReference type="GO" id="GO:0006310">
    <property type="term" value="P:DNA recombination"/>
    <property type="evidence" value="ECO:0007669"/>
    <property type="project" value="UniProtKB-KW"/>
</dbReference>
<dbReference type="InterPro" id="IPR011010">
    <property type="entry name" value="DNA_brk_join_enz"/>
</dbReference>
<dbReference type="InterPro" id="IPR010998">
    <property type="entry name" value="Integrase_recombinase_N"/>
</dbReference>
<dbReference type="Proteomes" id="UP001597052">
    <property type="component" value="Unassembled WGS sequence"/>
</dbReference>
<dbReference type="Pfam" id="PF02899">
    <property type="entry name" value="Phage_int_SAM_1"/>
    <property type="match status" value="1"/>
</dbReference>
<evidence type="ECO:0000256" key="1">
    <source>
        <dbReference type="ARBA" id="ARBA00023125"/>
    </source>
</evidence>
<keyword evidence="6" id="KW-1185">Reference proteome</keyword>
<name>A0ABD6D5H5_9EURY</name>
<evidence type="ECO:0000313" key="5">
    <source>
        <dbReference type="EMBL" id="MFD1641460.1"/>
    </source>
</evidence>
<proteinExistence type="predicted"/>
<dbReference type="Gene3D" id="1.10.150.130">
    <property type="match status" value="1"/>
</dbReference>
<evidence type="ECO:0000259" key="4">
    <source>
        <dbReference type="PROSITE" id="PS51900"/>
    </source>
</evidence>
<dbReference type="RefSeq" id="WP_256395155.1">
    <property type="nucleotide sequence ID" value="NZ_JANHDJ010000001.1"/>
</dbReference>
<evidence type="ECO:0000256" key="2">
    <source>
        <dbReference type="ARBA" id="ARBA00023172"/>
    </source>
</evidence>
<dbReference type="Gene3D" id="1.10.443.10">
    <property type="entry name" value="Intergrase catalytic core"/>
    <property type="match status" value="1"/>
</dbReference>